<proteinExistence type="predicted"/>
<dbReference type="Proteomes" id="UP000305654">
    <property type="component" value="Unassembled WGS sequence"/>
</dbReference>
<feature type="region of interest" description="Disordered" evidence="1">
    <location>
        <begin position="663"/>
        <end position="906"/>
    </location>
</feature>
<feature type="region of interest" description="Disordered" evidence="1">
    <location>
        <begin position="614"/>
        <end position="645"/>
    </location>
</feature>
<keyword evidence="2" id="KW-0472">Membrane</keyword>
<name>A0A5R9J9T3_9PROT</name>
<evidence type="ECO:0000313" key="4">
    <source>
        <dbReference type="Proteomes" id="UP000305654"/>
    </source>
</evidence>
<dbReference type="EMBL" id="VCDI01000001">
    <property type="protein sequence ID" value="TLU73759.1"/>
    <property type="molecule type" value="Genomic_DNA"/>
</dbReference>
<feature type="compositionally biased region" description="Low complexity" evidence="1">
    <location>
        <begin position="776"/>
        <end position="816"/>
    </location>
</feature>
<feature type="compositionally biased region" description="Basic and acidic residues" evidence="1">
    <location>
        <begin position="713"/>
        <end position="745"/>
    </location>
</feature>
<feature type="compositionally biased region" description="Low complexity" evidence="1">
    <location>
        <begin position="633"/>
        <end position="645"/>
    </location>
</feature>
<dbReference type="InterPro" id="IPR012683">
    <property type="entry name" value="CHP02302_TM"/>
</dbReference>
<keyword evidence="4" id="KW-1185">Reference proteome</keyword>
<feature type="compositionally biased region" description="Low complexity" evidence="1">
    <location>
        <begin position="663"/>
        <end position="679"/>
    </location>
</feature>
<dbReference type="AlphaFoldDB" id="A0A5R9J9T3"/>
<dbReference type="Pfam" id="PF13779">
    <property type="entry name" value="DUF4175"/>
    <property type="match status" value="1"/>
</dbReference>
<dbReference type="OrthoDB" id="8477685at2"/>
<keyword evidence="2" id="KW-1133">Transmembrane helix</keyword>
<feature type="compositionally biased region" description="Basic and acidic residues" evidence="1">
    <location>
        <begin position="851"/>
        <end position="861"/>
    </location>
</feature>
<evidence type="ECO:0000256" key="1">
    <source>
        <dbReference type="SAM" id="MobiDB-lite"/>
    </source>
</evidence>
<organism evidence="3 4">
    <name type="scientific">Lichenicoccus roseus</name>
    <dbReference type="NCBI Taxonomy" id="2683649"/>
    <lineage>
        <taxon>Bacteria</taxon>
        <taxon>Pseudomonadati</taxon>
        <taxon>Pseudomonadota</taxon>
        <taxon>Alphaproteobacteria</taxon>
        <taxon>Acetobacterales</taxon>
        <taxon>Acetobacteraceae</taxon>
        <taxon>Lichenicoccus</taxon>
    </lineage>
</organism>
<feature type="compositionally biased region" description="Basic and acidic residues" evidence="1">
    <location>
        <begin position="870"/>
        <end position="906"/>
    </location>
</feature>
<sequence>MSDVIPDRTDRDTGIARARRRAAANLRVEQIWPALLPSMAVVAAYTVLALLDLPQRLPLWLQVPLLVVVLVAAVQMAWVRLRHLPAPRSDLIDRRIEQASGLRHRPLQALLDRPAGGGEAGVVWTAHLGRVQAGIGRLDAGWPRLGLLRHDPYRLSLALGPLLLVTALVAGADLPGRLATGFLPGLVVPPGPMPRLQAWITPPDYAHAAPVFLTGGHDVVSVPAGSVLQLSLTGVVGRPHLALHMLDASADLAGKVRLERLAAGSWSLQRSLQAGTSLSLRANGRALADWTLRVTPAPQVLVAWNGTPGPATQPWLTRLPWHVSHPYGVSALAAEIRLADPVGSGGGRVSGGGAIAPLQVPVALPPDARDARGVALPDLSADPRAGEAVIGRLLATDAAGHTAASTEARFRLPERPFHNPLARAVLEARKRLALGRETRAATAADLQALGDAPGAFATDPGLFLNLSSTASLLGDDDVRDQAAISEATARLWNLALALEDGLHNDRAGARALADVRAAREALAQQLEHMRQLGDKGQSSAEQSELDRRIQALQSAIARRLQALAEQARRDHTMLPPMPDAKALTGGDLSRMMQQMRDAAAQGNTREAMQQLQRMQSMLDRMRSATPQDLQSLRQQAEAQAQVREQMQGLHDLEHRQADLLDQSQARQGAQQREAQARDGASQRGQMDEATAELLSRLGVSPPQEQGFPPPNPDGRDDSATDPQAEAKRQAAGQAREKQRATDSRTQHALSRALEELGQEFKSLTGRKPGGFDEAGRAMQQARQALAAGQDQAAQQSQQQALAALQKGGQQMQQTLASSKGGSPMLLPGMAGNNPSDDAGDAPGQEAQGDGQDPHPGQRDPLGRPVGIGPHADDGDTHVPDTAERLRSREIEQELRRRDTDRTRPPAELDYLDRLLKSF</sequence>
<comment type="caution">
    <text evidence="3">The sequence shown here is derived from an EMBL/GenBank/DDBJ whole genome shotgun (WGS) entry which is preliminary data.</text>
</comment>
<gene>
    <name evidence="3" type="ORF">FE263_00535</name>
</gene>
<protein>
    <submittedName>
        <fullName evidence="3">DUF4175 domain-containing protein</fullName>
    </submittedName>
</protein>
<feature type="transmembrane region" description="Helical" evidence="2">
    <location>
        <begin position="31"/>
        <end position="51"/>
    </location>
</feature>
<evidence type="ECO:0000256" key="2">
    <source>
        <dbReference type="SAM" id="Phobius"/>
    </source>
</evidence>
<evidence type="ECO:0000313" key="3">
    <source>
        <dbReference type="EMBL" id="TLU73759.1"/>
    </source>
</evidence>
<reference evidence="3 4" key="1">
    <citation type="submission" date="2019-05" db="EMBL/GenBank/DDBJ databases">
        <authorList>
            <person name="Pankratov T."/>
            <person name="Grouzdev D."/>
        </authorList>
    </citation>
    <scope>NUCLEOTIDE SEQUENCE [LARGE SCALE GENOMIC DNA]</scope>
    <source>
        <strain evidence="3 4">KEBCLARHB70R</strain>
    </source>
</reference>
<feature type="transmembrane region" description="Helical" evidence="2">
    <location>
        <begin position="57"/>
        <end position="79"/>
    </location>
</feature>
<keyword evidence="2" id="KW-0812">Transmembrane</keyword>
<accession>A0A5R9J9T3</accession>